<dbReference type="Proteomes" id="UP000299102">
    <property type="component" value="Unassembled WGS sequence"/>
</dbReference>
<evidence type="ECO:0000313" key="1">
    <source>
        <dbReference type="EMBL" id="GBP89435.1"/>
    </source>
</evidence>
<accession>A0A4C1ZS46</accession>
<proteinExistence type="predicted"/>
<reference evidence="1 2" key="1">
    <citation type="journal article" date="2019" name="Commun. Biol.">
        <title>The bagworm genome reveals a unique fibroin gene that provides high tensile strength.</title>
        <authorList>
            <person name="Kono N."/>
            <person name="Nakamura H."/>
            <person name="Ohtoshi R."/>
            <person name="Tomita M."/>
            <person name="Numata K."/>
            <person name="Arakawa K."/>
        </authorList>
    </citation>
    <scope>NUCLEOTIDE SEQUENCE [LARGE SCALE GENOMIC DNA]</scope>
</reference>
<keyword evidence="2" id="KW-1185">Reference proteome</keyword>
<evidence type="ECO:0008006" key="3">
    <source>
        <dbReference type="Google" id="ProtNLM"/>
    </source>
</evidence>
<organism evidence="1 2">
    <name type="scientific">Eumeta variegata</name>
    <name type="common">Bagworm moth</name>
    <name type="synonym">Eumeta japonica</name>
    <dbReference type="NCBI Taxonomy" id="151549"/>
    <lineage>
        <taxon>Eukaryota</taxon>
        <taxon>Metazoa</taxon>
        <taxon>Ecdysozoa</taxon>
        <taxon>Arthropoda</taxon>
        <taxon>Hexapoda</taxon>
        <taxon>Insecta</taxon>
        <taxon>Pterygota</taxon>
        <taxon>Neoptera</taxon>
        <taxon>Endopterygota</taxon>
        <taxon>Lepidoptera</taxon>
        <taxon>Glossata</taxon>
        <taxon>Ditrysia</taxon>
        <taxon>Tineoidea</taxon>
        <taxon>Psychidae</taxon>
        <taxon>Oiketicinae</taxon>
        <taxon>Eumeta</taxon>
    </lineage>
</organism>
<comment type="caution">
    <text evidence="1">The sequence shown here is derived from an EMBL/GenBank/DDBJ whole genome shotgun (WGS) entry which is preliminary data.</text>
</comment>
<dbReference type="OrthoDB" id="6434680at2759"/>
<name>A0A4C1ZS46_EUMVA</name>
<dbReference type="AlphaFoldDB" id="A0A4C1ZS46"/>
<gene>
    <name evidence="1" type="ORF">EVAR_89139_1</name>
</gene>
<evidence type="ECO:0000313" key="2">
    <source>
        <dbReference type="Proteomes" id="UP000299102"/>
    </source>
</evidence>
<sequence>MSERCIAHGPRFNKITIGCTPVRQGRVAVSADIKEMFLRVKIREEDRDSLRFLWRNNMHENPQEYRMTSLIFGAASSFLVLRSTSKIATPQNLNLSTRRRAKRYD</sequence>
<dbReference type="EMBL" id="BGZK01002003">
    <property type="protein sequence ID" value="GBP89435.1"/>
    <property type="molecule type" value="Genomic_DNA"/>
</dbReference>
<dbReference type="PANTHER" id="PTHR47331">
    <property type="entry name" value="PHD-TYPE DOMAIN-CONTAINING PROTEIN"/>
    <property type="match status" value="1"/>
</dbReference>
<protein>
    <recommendedName>
        <fullName evidence="3">Reverse transcriptase domain-containing protein</fullName>
    </recommendedName>
</protein>